<keyword evidence="9" id="KW-0378">Hydrolase</keyword>
<evidence type="ECO:0000256" key="5">
    <source>
        <dbReference type="ARBA" id="ARBA00022989"/>
    </source>
</evidence>
<dbReference type="eggNOG" id="COG0168">
    <property type="taxonomic scope" value="Bacteria"/>
</dbReference>
<dbReference type="GO" id="GO:0005886">
    <property type="term" value="C:plasma membrane"/>
    <property type="evidence" value="ECO:0007669"/>
    <property type="project" value="UniProtKB-SubCell"/>
</dbReference>
<feature type="transmembrane region" description="Helical" evidence="8">
    <location>
        <begin position="154"/>
        <end position="172"/>
    </location>
</feature>
<feature type="transmembrane region" description="Helical" evidence="8">
    <location>
        <begin position="370"/>
        <end position="388"/>
    </location>
</feature>
<dbReference type="PANTHER" id="PTHR32024:SF1">
    <property type="entry name" value="KTR SYSTEM POTASSIUM UPTAKE PROTEIN B"/>
    <property type="match status" value="1"/>
</dbReference>
<gene>
    <name evidence="9" type="ordered locus">Amico_0707</name>
</gene>
<feature type="transmembrane region" description="Helical" evidence="8">
    <location>
        <begin position="192"/>
        <end position="213"/>
    </location>
</feature>
<dbReference type="HOGENOM" id="CLU_026429_0_1_0"/>
<evidence type="ECO:0000256" key="1">
    <source>
        <dbReference type="ARBA" id="ARBA00004651"/>
    </source>
</evidence>
<name>D5EE60_AMICL</name>
<keyword evidence="10" id="KW-1185">Reference proteome</keyword>
<dbReference type="EMBL" id="CP001997">
    <property type="protein sequence ID" value="ADE56842.1"/>
    <property type="molecule type" value="Genomic_DNA"/>
</dbReference>
<dbReference type="EC" id="3.6.3.14" evidence="9"/>
<dbReference type="Proteomes" id="UP000002366">
    <property type="component" value="Chromosome"/>
</dbReference>
<feature type="transmembrane region" description="Helical" evidence="8">
    <location>
        <begin position="225"/>
        <end position="243"/>
    </location>
</feature>
<keyword evidence="7 8" id="KW-0472">Membrane</keyword>
<feature type="transmembrane region" description="Helical" evidence="8">
    <location>
        <begin position="12"/>
        <end position="31"/>
    </location>
</feature>
<evidence type="ECO:0000256" key="2">
    <source>
        <dbReference type="ARBA" id="ARBA00022448"/>
    </source>
</evidence>
<proteinExistence type="predicted"/>
<dbReference type="AlphaFoldDB" id="D5EE60"/>
<feature type="transmembrane region" description="Helical" evidence="8">
    <location>
        <begin position="279"/>
        <end position="298"/>
    </location>
</feature>
<dbReference type="RefSeq" id="WP_013048108.1">
    <property type="nucleotide sequence ID" value="NC_014011.1"/>
</dbReference>
<dbReference type="GO" id="GO:0030001">
    <property type="term" value="P:metal ion transport"/>
    <property type="evidence" value="ECO:0007669"/>
    <property type="project" value="UniProtKB-ARBA"/>
</dbReference>
<organism evidence="9 10">
    <name type="scientific">Aminobacterium colombiense (strain DSM 12261 / ALA-1)</name>
    <dbReference type="NCBI Taxonomy" id="572547"/>
    <lineage>
        <taxon>Bacteria</taxon>
        <taxon>Thermotogati</taxon>
        <taxon>Synergistota</taxon>
        <taxon>Synergistia</taxon>
        <taxon>Synergistales</taxon>
        <taxon>Aminobacteriaceae</taxon>
        <taxon>Aminobacterium</taxon>
    </lineage>
</organism>
<dbReference type="OrthoDB" id="9810952at2"/>
<dbReference type="PANTHER" id="PTHR32024">
    <property type="entry name" value="TRK SYSTEM POTASSIUM UPTAKE PROTEIN TRKG-RELATED"/>
    <property type="match status" value="1"/>
</dbReference>
<feature type="transmembrane region" description="Helical" evidence="8">
    <location>
        <begin position="123"/>
        <end position="147"/>
    </location>
</feature>
<dbReference type="Pfam" id="PF02386">
    <property type="entry name" value="TrkH"/>
    <property type="match status" value="1"/>
</dbReference>
<evidence type="ECO:0000256" key="6">
    <source>
        <dbReference type="ARBA" id="ARBA00023065"/>
    </source>
</evidence>
<dbReference type="GO" id="GO:0008324">
    <property type="term" value="F:monoatomic cation transmembrane transporter activity"/>
    <property type="evidence" value="ECO:0007669"/>
    <property type="project" value="InterPro"/>
</dbReference>
<sequence length="439" mass="47113">MKTYSSLRVERTIVAGFLSLIVIGTLLIWAFNLEGEHSIAVVDALFTATSAVCVTGLTVVDTGKDLTLLSQWVVLVLIQLGGLGVMTAATTLLLLFRQKIGIRQRLLFAGGLGLDTPAGAIKLLILILKMTVAIEVAGAVPLFIAFVRDYNPARALYLALFHSISAFCNAGFSPFSTGLQGYAHTFLVPATIMLLIILGGAGFLVLLGIARYMRRGEPLTPHCHLVIKVTGILIIGGAFLFLISDWNGAFRGLSPTLKVWNALFQSVTPRTAGFDTIRTANFTALGVFVTCLLMIIGASPGSTGGGVKTTTLGLLVYSALCEMRGRNNIVYANRNISFNNVRRALSLSLLYVSTVLLSIVLLSFTETAPFHTLIFEAFSAMGTVGLSLGITSSLSTMGKIILIMLMFWGRVGILTFMYVVITRETRDNVNYAATNIPVG</sequence>
<dbReference type="KEGG" id="aco:Amico_0707"/>
<feature type="transmembrane region" description="Helical" evidence="8">
    <location>
        <begin position="72"/>
        <end position="96"/>
    </location>
</feature>
<comment type="subcellular location">
    <subcellularLocation>
        <location evidence="1">Cell membrane</location>
        <topology evidence="1">Multi-pass membrane protein</topology>
    </subcellularLocation>
</comment>
<evidence type="ECO:0000256" key="7">
    <source>
        <dbReference type="ARBA" id="ARBA00023136"/>
    </source>
</evidence>
<evidence type="ECO:0000313" key="10">
    <source>
        <dbReference type="Proteomes" id="UP000002366"/>
    </source>
</evidence>
<dbReference type="GO" id="GO:0016787">
    <property type="term" value="F:hydrolase activity"/>
    <property type="evidence" value="ECO:0007669"/>
    <property type="project" value="UniProtKB-KW"/>
</dbReference>
<feature type="transmembrane region" description="Helical" evidence="8">
    <location>
        <begin position="400"/>
        <end position="421"/>
    </location>
</feature>
<keyword evidence="6" id="KW-0406">Ion transport</keyword>
<keyword evidence="3" id="KW-1003">Cell membrane</keyword>
<keyword evidence="2" id="KW-0813">Transport</keyword>
<feature type="transmembrane region" description="Helical" evidence="8">
    <location>
        <begin position="37"/>
        <end position="60"/>
    </location>
</feature>
<keyword evidence="4 8" id="KW-0812">Transmembrane</keyword>
<evidence type="ECO:0000313" key="9">
    <source>
        <dbReference type="EMBL" id="ADE56842.1"/>
    </source>
</evidence>
<evidence type="ECO:0000256" key="8">
    <source>
        <dbReference type="SAM" id="Phobius"/>
    </source>
</evidence>
<accession>D5EE60</accession>
<reference evidence="9 10" key="1">
    <citation type="journal article" date="2010" name="Stand. Genomic Sci.">
        <title>Complete genome sequence of Aminobacterium colombiense type strain (ALA-1).</title>
        <authorList>
            <person name="Chertkov O."/>
            <person name="Sikorski J."/>
            <person name="Brambilla E."/>
            <person name="Lapidus A."/>
            <person name="Copeland A."/>
            <person name="Glavina Del Rio T."/>
            <person name="Nolan M."/>
            <person name="Lucas S."/>
            <person name="Tice H."/>
            <person name="Cheng J.F."/>
            <person name="Han C."/>
            <person name="Detter J.C."/>
            <person name="Bruce D."/>
            <person name="Tapia R."/>
            <person name="Goodwin L."/>
            <person name="Pitluck S."/>
            <person name="Liolios K."/>
            <person name="Ivanova N."/>
            <person name="Mavromatis K."/>
            <person name="Ovchinnikova G."/>
            <person name="Pati A."/>
            <person name="Chen A."/>
            <person name="Palaniappan K."/>
            <person name="Land M."/>
            <person name="Hauser L."/>
            <person name="Chang Y.J."/>
            <person name="Jeffries C.D."/>
            <person name="Spring S."/>
            <person name="Rohde M."/>
            <person name="Goker M."/>
            <person name="Bristow J."/>
            <person name="Eisen J.A."/>
            <person name="Markowitz V."/>
            <person name="Hugenholtz P."/>
            <person name="Kyrpides N.C."/>
            <person name="Klenk H.P."/>
        </authorList>
    </citation>
    <scope>NUCLEOTIDE SEQUENCE [LARGE SCALE GENOMIC DNA]</scope>
    <source>
        <strain evidence="10">DSM 12261 / ALA-1</strain>
    </source>
</reference>
<evidence type="ECO:0000256" key="3">
    <source>
        <dbReference type="ARBA" id="ARBA00022475"/>
    </source>
</evidence>
<feature type="transmembrane region" description="Helical" evidence="8">
    <location>
        <begin position="344"/>
        <end position="364"/>
    </location>
</feature>
<keyword evidence="5 8" id="KW-1133">Transmembrane helix</keyword>
<protein>
    <submittedName>
        <fullName evidence="9">H(+)-transporting two-sector ATPase</fullName>
        <ecNumber evidence="9">3.6.3.14</ecNumber>
    </submittedName>
</protein>
<evidence type="ECO:0000256" key="4">
    <source>
        <dbReference type="ARBA" id="ARBA00022692"/>
    </source>
</evidence>
<dbReference type="InterPro" id="IPR003445">
    <property type="entry name" value="Cat_transpt"/>
</dbReference>
<dbReference type="STRING" id="572547.Amico_0707"/>